<evidence type="ECO:0000313" key="4">
    <source>
        <dbReference type="Proteomes" id="UP000283509"/>
    </source>
</evidence>
<protein>
    <recommendedName>
        <fullName evidence="2">Centrosomal protein CEP104 N-terminal domain-containing protein</fullName>
    </recommendedName>
</protein>
<dbReference type="Pfam" id="PF21038">
    <property type="entry name" value="CEP104_N"/>
    <property type="match status" value="1"/>
</dbReference>
<proteinExistence type="predicted"/>
<dbReference type="Proteomes" id="UP000283509">
    <property type="component" value="Unassembled WGS sequence"/>
</dbReference>
<dbReference type="GO" id="GO:0005929">
    <property type="term" value="C:cilium"/>
    <property type="evidence" value="ECO:0007669"/>
    <property type="project" value="TreeGrafter"/>
</dbReference>
<reference evidence="3 4" key="1">
    <citation type="submission" date="2018-04" db="EMBL/GenBank/DDBJ databases">
        <authorList>
            <person name="Zhang X."/>
            <person name="Yuan J."/>
            <person name="Li F."/>
            <person name="Xiang J."/>
        </authorList>
    </citation>
    <scope>NUCLEOTIDE SEQUENCE [LARGE SCALE GENOMIC DNA]</scope>
    <source>
        <tissue evidence="3">Muscle</tissue>
    </source>
</reference>
<dbReference type="AlphaFoldDB" id="A0A423U294"/>
<dbReference type="PANTHER" id="PTHR13371">
    <property type="entry name" value="GLYCINE-, GLUTAMATE-, THIENYLCYCLOHEXYLPIPERIDINE-BINDING PROTEIN"/>
    <property type="match status" value="1"/>
</dbReference>
<feature type="compositionally biased region" description="Low complexity" evidence="1">
    <location>
        <begin position="1"/>
        <end position="13"/>
    </location>
</feature>
<dbReference type="InterPro" id="IPR008979">
    <property type="entry name" value="Galactose-bd-like_sf"/>
</dbReference>
<sequence length="213" mass="23745">MTKSSKSSLCLSLPPGEDDGGRAKELLQQGPGVKGWASARFCIYPQELVFQLEERCNLSRVQLLAHQHLIPEKIELYIGDVPPGREVALYNVRFAQLGYITLSDNEHSQFKARELKSVTVDCTGTFLKLVLHKNHINRLNLYNQIGLVAINILGNEVETNNNSVSPDGEGGQVPSARDQEVPIYHDLAFAMYVDTQVAATIRTLEDRRLAAMR</sequence>
<comment type="caution">
    <text evidence="3">The sequence shown here is derived from an EMBL/GenBank/DDBJ whole genome shotgun (WGS) entry which is preliminary data.</text>
</comment>
<evidence type="ECO:0000256" key="1">
    <source>
        <dbReference type="SAM" id="MobiDB-lite"/>
    </source>
</evidence>
<evidence type="ECO:0000259" key="2">
    <source>
        <dbReference type="Pfam" id="PF21038"/>
    </source>
</evidence>
<gene>
    <name evidence="3" type="ORF">C7M84_024017</name>
</gene>
<accession>A0A423U294</accession>
<keyword evidence="4" id="KW-1185">Reference proteome</keyword>
<feature type="domain" description="Centrosomal protein CEP104 N-terminal" evidence="2">
    <location>
        <begin position="35"/>
        <end position="154"/>
    </location>
</feature>
<reference evidence="3 4" key="2">
    <citation type="submission" date="2019-01" db="EMBL/GenBank/DDBJ databases">
        <title>The decoding of complex shrimp genome reveals the adaptation for benthos swimmer, frequently molting mechanism and breeding impact on genome.</title>
        <authorList>
            <person name="Sun Y."/>
            <person name="Gao Y."/>
            <person name="Yu Y."/>
        </authorList>
    </citation>
    <scope>NUCLEOTIDE SEQUENCE [LARGE SCALE GENOMIC DNA]</scope>
    <source>
        <tissue evidence="3">Muscle</tissue>
    </source>
</reference>
<feature type="region of interest" description="Disordered" evidence="1">
    <location>
        <begin position="1"/>
        <end position="23"/>
    </location>
</feature>
<name>A0A423U294_PENVA</name>
<dbReference type="InterPro" id="IPR048739">
    <property type="entry name" value="CEP104_N"/>
</dbReference>
<dbReference type="InterPro" id="IPR052607">
    <property type="entry name" value="CEP104-like"/>
</dbReference>
<dbReference type="EMBL" id="QCYY01000773">
    <property type="protein sequence ID" value="ROT82823.1"/>
    <property type="molecule type" value="Genomic_DNA"/>
</dbReference>
<dbReference type="SUPFAM" id="SSF49785">
    <property type="entry name" value="Galactose-binding domain-like"/>
    <property type="match status" value="1"/>
</dbReference>
<dbReference type="PANTHER" id="PTHR13371:SF0">
    <property type="entry name" value="CENTROSOMAL PROTEIN OF 104 KDA"/>
    <property type="match status" value="1"/>
</dbReference>
<feature type="non-terminal residue" evidence="3">
    <location>
        <position position="213"/>
    </location>
</feature>
<organism evidence="3 4">
    <name type="scientific">Penaeus vannamei</name>
    <name type="common">Whiteleg shrimp</name>
    <name type="synonym">Litopenaeus vannamei</name>
    <dbReference type="NCBI Taxonomy" id="6689"/>
    <lineage>
        <taxon>Eukaryota</taxon>
        <taxon>Metazoa</taxon>
        <taxon>Ecdysozoa</taxon>
        <taxon>Arthropoda</taxon>
        <taxon>Crustacea</taxon>
        <taxon>Multicrustacea</taxon>
        <taxon>Malacostraca</taxon>
        <taxon>Eumalacostraca</taxon>
        <taxon>Eucarida</taxon>
        <taxon>Decapoda</taxon>
        <taxon>Dendrobranchiata</taxon>
        <taxon>Penaeoidea</taxon>
        <taxon>Penaeidae</taxon>
        <taxon>Penaeus</taxon>
    </lineage>
</organism>
<evidence type="ECO:0000313" key="3">
    <source>
        <dbReference type="EMBL" id="ROT82823.1"/>
    </source>
</evidence>